<organism evidence="2 3">
    <name type="scientific">Conchiformibius kuhniae</name>
    <dbReference type="NCBI Taxonomy" id="211502"/>
    <lineage>
        <taxon>Bacteria</taxon>
        <taxon>Pseudomonadati</taxon>
        <taxon>Pseudomonadota</taxon>
        <taxon>Betaproteobacteria</taxon>
        <taxon>Neisseriales</taxon>
        <taxon>Neisseriaceae</taxon>
        <taxon>Conchiformibius</taxon>
    </lineage>
</organism>
<evidence type="ECO:0000313" key="3">
    <source>
        <dbReference type="Proteomes" id="UP000831534"/>
    </source>
</evidence>
<dbReference type="RefSeq" id="WP_051255530.1">
    <property type="nucleotide sequence ID" value="NZ_CP091521.1"/>
</dbReference>
<evidence type="ECO:0000256" key="1">
    <source>
        <dbReference type="SAM" id="Phobius"/>
    </source>
</evidence>
<dbReference type="KEGG" id="ckh:LVJ77_00300"/>
<protein>
    <submittedName>
        <fullName evidence="2">Uncharacterized protein</fullName>
    </submittedName>
</protein>
<dbReference type="EMBL" id="CP091521">
    <property type="protein sequence ID" value="UOP04862.1"/>
    <property type="molecule type" value="Genomic_DNA"/>
</dbReference>
<evidence type="ECO:0000313" key="2">
    <source>
        <dbReference type="EMBL" id="UOP04862.1"/>
    </source>
</evidence>
<keyword evidence="1" id="KW-1133">Transmembrane helix</keyword>
<keyword evidence="1" id="KW-0472">Membrane</keyword>
<feature type="transmembrane region" description="Helical" evidence="1">
    <location>
        <begin position="45"/>
        <end position="64"/>
    </location>
</feature>
<name>A0A8T9MXD4_9NEIS</name>
<keyword evidence="3" id="KW-1185">Reference proteome</keyword>
<sequence length="99" mass="11143">MSTLDWIAFGYVAGIPLIGLAALWQMYVVLNESHTLNRFAGSRKMLWVAVSLFFSFSLSLYWFCPNARKKGIVFALLGGAGVLLYGMATWFKMRLLAQQ</sequence>
<feature type="transmembrane region" description="Helical" evidence="1">
    <location>
        <begin position="70"/>
        <end position="91"/>
    </location>
</feature>
<reference evidence="2" key="1">
    <citation type="journal article" date="2022" name="Res Sq">
        <title>Evolution of multicellular longitudinally dividing oral cavity symbionts (Neisseriaceae).</title>
        <authorList>
            <person name="Nyongesa S."/>
            <person name="Weber P."/>
            <person name="Bernet E."/>
            <person name="Pullido F."/>
            <person name="Nieckarz M."/>
            <person name="Delaby M."/>
            <person name="Nieves C."/>
            <person name="Viehboeck T."/>
            <person name="Krause N."/>
            <person name="Rivera-Millot A."/>
            <person name="Nakamura A."/>
            <person name="Vischer N."/>
            <person name="VanNieuwenhze M."/>
            <person name="Brun Y."/>
            <person name="Cava F."/>
            <person name="Bulgheresi S."/>
            <person name="Veyrier F."/>
        </authorList>
    </citation>
    <scope>NUCLEOTIDE SEQUENCE</scope>
    <source>
        <strain evidence="2">17694</strain>
    </source>
</reference>
<keyword evidence="1" id="KW-0812">Transmembrane</keyword>
<feature type="transmembrane region" description="Helical" evidence="1">
    <location>
        <begin position="6"/>
        <end position="24"/>
    </location>
</feature>
<dbReference type="AlphaFoldDB" id="A0A8T9MXD4"/>
<gene>
    <name evidence="2" type="ORF">LVJ77_00300</name>
</gene>
<dbReference type="Proteomes" id="UP000831534">
    <property type="component" value="Chromosome"/>
</dbReference>
<proteinExistence type="predicted"/>
<accession>A0A8T9MXD4</accession>
<reference evidence="2" key="2">
    <citation type="submission" date="2024-09" db="EMBL/GenBank/DDBJ databases">
        <authorList>
            <person name="Veyrier F.J."/>
        </authorList>
    </citation>
    <scope>NUCLEOTIDE SEQUENCE</scope>
    <source>
        <strain evidence="2">17694</strain>
    </source>
</reference>